<dbReference type="EMBL" id="REGN01014045">
    <property type="protein sequence ID" value="RMZ93135.1"/>
    <property type="molecule type" value="Genomic_DNA"/>
</dbReference>
<accession>A0A3M7P202</accession>
<organism evidence="1 2">
    <name type="scientific">Brachionus plicatilis</name>
    <name type="common">Marine rotifer</name>
    <name type="synonym">Brachionus muelleri</name>
    <dbReference type="NCBI Taxonomy" id="10195"/>
    <lineage>
        <taxon>Eukaryota</taxon>
        <taxon>Metazoa</taxon>
        <taxon>Spiralia</taxon>
        <taxon>Gnathifera</taxon>
        <taxon>Rotifera</taxon>
        <taxon>Eurotatoria</taxon>
        <taxon>Monogononta</taxon>
        <taxon>Pseudotrocha</taxon>
        <taxon>Ploima</taxon>
        <taxon>Brachionidae</taxon>
        <taxon>Brachionus</taxon>
    </lineage>
</organism>
<dbReference type="AlphaFoldDB" id="A0A3M7P202"/>
<dbReference type="Proteomes" id="UP000276133">
    <property type="component" value="Unassembled WGS sequence"/>
</dbReference>
<gene>
    <name evidence="1" type="ORF">BpHYR1_001461</name>
</gene>
<proteinExistence type="predicted"/>
<reference evidence="1 2" key="1">
    <citation type="journal article" date="2018" name="Sci. Rep.">
        <title>Genomic signatures of local adaptation to the degree of environmental predictability in rotifers.</title>
        <authorList>
            <person name="Franch-Gras L."/>
            <person name="Hahn C."/>
            <person name="Garcia-Roger E.M."/>
            <person name="Carmona M.J."/>
            <person name="Serra M."/>
            <person name="Gomez A."/>
        </authorList>
    </citation>
    <scope>NUCLEOTIDE SEQUENCE [LARGE SCALE GENOMIC DNA]</scope>
    <source>
        <strain evidence="1">HYR1</strain>
    </source>
</reference>
<keyword evidence="2" id="KW-1185">Reference proteome</keyword>
<comment type="caution">
    <text evidence="1">The sequence shown here is derived from an EMBL/GenBank/DDBJ whole genome shotgun (WGS) entry which is preliminary data.</text>
</comment>
<evidence type="ECO:0000313" key="2">
    <source>
        <dbReference type="Proteomes" id="UP000276133"/>
    </source>
</evidence>
<name>A0A3M7P202_BRAPC</name>
<sequence length="74" mass="8641">MTLIFVLNLKKNYINIQSLSFRLSICYDLVDLKIKINLSAFKCLTLGNIDSFVLQILLAQPNLKFFIMNFMKLH</sequence>
<protein>
    <submittedName>
        <fullName evidence="1">Uncharacterized protein</fullName>
    </submittedName>
</protein>
<evidence type="ECO:0000313" key="1">
    <source>
        <dbReference type="EMBL" id="RMZ93135.1"/>
    </source>
</evidence>